<accession>A0ABW9XNT1</accession>
<dbReference type="InterPro" id="IPR016169">
    <property type="entry name" value="FAD-bd_PCMH_sub2"/>
</dbReference>
<organism evidence="5 6">
    <name type="scientific">Paenibacillus glycinis</name>
    <dbReference type="NCBI Taxonomy" id="2697035"/>
    <lineage>
        <taxon>Bacteria</taxon>
        <taxon>Bacillati</taxon>
        <taxon>Bacillota</taxon>
        <taxon>Bacilli</taxon>
        <taxon>Bacillales</taxon>
        <taxon>Paenibacillaceae</taxon>
        <taxon>Paenibacillus</taxon>
    </lineage>
</organism>
<dbReference type="Proteomes" id="UP000665561">
    <property type="component" value="Unassembled WGS sequence"/>
</dbReference>
<dbReference type="Gene3D" id="3.30.465.10">
    <property type="match status" value="1"/>
</dbReference>
<reference evidence="5 6" key="1">
    <citation type="submission" date="2020-01" db="EMBL/GenBank/DDBJ databases">
        <title>Paenibacillus soybeanensis sp. nov. isolated from the nodules of soybean (Glycine max(L.) Merr).</title>
        <authorList>
            <person name="Wang H."/>
        </authorList>
    </citation>
    <scope>NUCLEOTIDE SEQUENCE [LARGE SCALE GENOMIC DNA]</scope>
    <source>
        <strain evidence="5 6">T1</strain>
    </source>
</reference>
<evidence type="ECO:0000256" key="3">
    <source>
        <dbReference type="ARBA" id="ARBA00023002"/>
    </source>
</evidence>
<dbReference type="Gene3D" id="3.30.43.10">
    <property type="entry name" value="Uridine Diphospho-n-acetylenolpyruvylglucosamine Reductase, domain 2"/>
    <property type="match status" value="1"/>
</dbReference>
<keyword evidence="1" id="KW-0285">Flavoprotein</keyword>
<comment type="caution">
    <text evidence="5">The sequence shown here is derived from an EMBL/GenBank/DDBJ whole genome shotgun (WGS) entry which is preliminary data.</text>
</comment>
<gene>
    <name evidence="5" type="ORF">GT019_10495</name>
</gene>
<dbReference type="PANTHER" id="PTHR42659:SF2">
    <property type="entry name" value="XANTHINE DEHYDROGENASE SUBUNIT C-RELATED"/>
    <property type="match status" value="1"/>
</dbReference>
<dbReference type="EMBL" id="JAAAMV010000005">
    <property type="protein sequence ID" value="NBD24300.1"/>
    <property type="molecule type" value="Genomic_DNA"/>
</dbReference>
<evidence type="ECO:0000256" key="2">
    <source>
        <dbReference type="ARBA" id="ARBA00022827"/>
    </source>
</evidence>
<proteinExistence type="predicted"/>
<evidence type="ECO:0000313" key="5">
    <source>
        <dbReference type="EMBL" id="NBD24300.1"/>
    </source>
</evidence>
<evidence type="ECO:0000256" key="1">
    <source>
        <dbReference type="ARBA" id="ARBA00022630"/>
    </source>
</evidence>
<dbReference type="PANTHER" id="PTHR42659">
    <property type="entry name" value="XANTHINE DEHYDROGENASE SUBUNIT C-RELATED"/>
    <property type="match status" value="1"/>
</dbReference>
<dbReference type="Gene3D" id="3.30.390.50">
    <property type="entry name" value="CO dehydrogenase flavoprotein, C-terminal domain"/>
    <property type="match status" value="1"/>
</dbReference>
<name>A0ABW9XNT1_9BACL</name>
<dbReference type="PROSITE" id="PS51387">
    <property type="entry name" value="FAD_PCMH"/>
    <property type="match status" value="1"/>
</dbReference>
<dbReference type="InterPro" id="IPR016167">
    <property type="entry name" value="FAD-bd_PCMH_sub1"/>
</dbReference>
<evidence type="ECO:0000313" key="6">
    <source>
        <dbReference type="Proteomes" id="UP000665561"/>
    </source>
</evidence>
<dbReference type="InterPro" id="IPR036318">
    <property type="entry name" value="FAD-bd_PCMH-like_sf"/>
</dbReference>
<protein>
    <submittedName>
        <fullName evidence="5">Xanthine dehydrogenase</fullName>
    </submittedName>
</protein>
<dbReference type="InterPro" id="IPR016166">
    <property type="entry name" value="FAD-bd_PCMH"/>
</dbReference>
<dbReference type="RefSeq" id="WP_161743095.1">
    <property type="nucleotide sequence ID" value="NZ_JAAAMV010000005.1"/>
</dbReference>
<sequence>MISFDFEYFKPATVEEAVRAFWQAEARGKAPIYYGGGTEIITMARLDQLRPGAVIDIKGLPECNDMRFRGEQLAIGAARTLTDVEETPLFPLLADTVRDVADHTNRNKITVGGNLCGRFFYREVLLPFLLVDSLVVLAGPKGMRTVPVHQVLNGAPSLARGELLVQVLSDRRYFGLPYVTVKKTKMERIDYPLVRIAALRTEQGIRMAFSGVSDIPFRSLRIEAILNDATLSLAERIDRVIATWPVPILNDIIGSAAYRAFVLRNTLRDTMTALERRSL</sequence>
<dbReference type="SMART" id="SM01092">
    <property type="entry name" value="CO_deh_flav_C"/>
    <property type="match status" value="1"/>
</dbReference>
<dbReference type="InterPro" id="IPR036683">
    <property type="entry name" value="CO_DH_flav_C_dom_sf"/>
</dbReference>
<keyword evidence="3" id="KW-0560">Oxidoreductase</keyword>
<dbReference type="SUPFAM" id="SSF55447">
    <property type="entry name" value="CO dehydrogenase flavoprotein C-terminal domain-like"/>
    <property type="match status" value="1"/>
</dbReference>
<keyword evidence="2" id="KW-0274">FAD</keyword>
<evidence type="ECO:0000259" key="4">
    <source>
        <dbReference type="PROSITE" id="PS51387"/>
    </source>
</evidence>
<dbReference type="InterPro" id="IPR002346">
    <property type="entry name" value="Mopterin_DH_FAD-bd"/>
</dbReference>
<feature type="domain" description="FAD-binding PCMH-type" evidence="4">
    <location>
        <begin position="1"/>
        <end position="236"/>
    </location>
</feature>
<dbReference type="InterPro" id="IPR051312">
    <property type="entry name" value="Diverse_Substr_Oxidored"/>
</dbReference>
<dbReference type="SUPFAM" id="SSF56176">
    <property type="entry name" value="FAD-binding/transporter-associated domain-like"/>
    <property type="match status" value="1"/>
</dbReference>
<keyword evidence="6" id="KW-1185">Reference proteome</keyword>
<dbReference type="InterPro" id="IPR005107">
    <property type="entry name" value="CO_DH_flav_C"/>
</dbReference>
<dbReference type="Pfam" id="PF00941">
    <property type="entry name" value="FAD_binding_5"/>
    <property type="match status" value="1"/>
</dbReference>